<proteinExistence type="predicted"/>
<feature type="region of interest" description="Disordered" evidence="1">
    <location>
        <begin position="73"/>
        <end position="96"/>
    </location>
</feature>
<comment type="caution">
    <text evidence="2">The sequence shown here is derived from an EMBL/GenBank/DDBJ whole genome shotgun (WGS) entry which is preliminary data.</text>
</comment>
<keyword evidence="3" id="KW-1185">Reference proteome</keyword>
<gene>
    <name evidence="2" type="ORF">CYMTET_20951</name>
</gene>
<evidence type="ECO:0000256" key="1">
    <source>
        <dbReference type="SAM" id="MobiDB-lite"/>
    </source>
</evidence>
<dbReference type="EMBL" id="LGRX02010267">
    <property type="protein sequence ID" value="KAK3270662.1"/>
    <property type="molecule type" value="Genomic_DNA"/>
</dbReference>
<dbReference type="Proteomes" id="UP001190700">
    <property type="component" value="Unassembled WGS sequence"/>
</dbReference>
<protein>
    <submittedName>
        <fullName evidence="2">Uncharacterized protein</fullName>
    </submittedName>
</protein>
<feature type="compositionally biased region" description="Basic and acidic residues" evidence="1">
    <location>
        <begin position="83"/>
        <end position="96"/>
    </location>
</feature>
<evidence type="ECO:0000313" key="2">
    <source>
        <dbReference type="EMBL" id="KAK3270662.1"/>
    </source>
</evidence>
<organism evidence="2 3">
    <name type="scientific">Cymbomonas tetramitiformis</name>
    <dbReference type="NCBI Taxonomy" id="36881"/>
    <lineage>
        <taxon>Eukaryota</taxon>
        <taxon>Viridiplantae</taxon>
        <taxon>Chlorophyta</taxon>
        <taxon>Pyramimonadophyceae</taxon>
        <taxon>Pyramimonadales</taxon>
        <taxon>Pyramimonadaceae</taxon>
        <taxon>Cymbomonas</taxon>
    </lineage>
</organism>
<feature type="compositionally biased region" description="Polar residues" evidence="1">
    <location>
        <begin position="73"/>
        <end position="82"/>
    </location>
</feature>
<dbReference type="AlphaFoldDB" id="A0AAE0L3M8"/>
<sequence length="96" mass="10451">MLCNRYTMIGYRALLEGDNEAECGPDAVRAKFAFMEQKIYSSTEGMVADTFPTKELAEFDSFKSKVVMTTTAKQAAGATSKQNRSDHRVGGGRGGD</sequence>
<reference evidence="2 3" key="1">
    <citation type="journal article" date="2015" name="Genome Biol. Evol.">
        <title>Comparative Genomics of a Bacterivorous Green Alga Reveals Evolutionary Causalities and Consequences of Phago-Mixotrophic Mode of Nutrition.</title>
        <authorList>
            <person name="Burns J.A."/>
            <person name="Paasch A."/>
            <person name="Narechania A."/>
            <person name="Kim E."/>
        </authorList>
    </citation>
    <scope>NUCLEOTIDE SEQUENCE [LARGE SCALE GENOMIC DNA]</scope>
    <source>
        <strain evidence="2 3">PLY_AMNH</strain>
    </source>
</reference>
<evidence type="ECO:0000313" key="3">
    <source>
        <dbReference type="Proteomes" id="UP001190700"/>
    </source>
</evidence>
<name>A0AAE0L3M8_9CHLO</name>
<accession>A0AAE0L3M8</accession>